<dbReference type="GeneID" id="7842792"/>
<protein>
    <submittedName>
        <fullName evidence="1">Uncharacterized protein</fullName>
    </submittedName>
</protein>
<accession>I7M1A1</accession>
<dbReference type="KEGG" id="tet:TTHERM_00275890"/>
<evidence type="ECO:0000313" key="1">
    <source>
        <dbReference type="EMBL" id="EAR95783.1"/>
    </source>
</evidence>
<proteinExistence type="predicted"/>
<evidence type="ECO:0000313" key="2">
    <source>
        <dbReference type="Proteomes" id="UP000009168"/>
    </source>
</evidence>
<dbReference type="InParanoid" id="I7M1A1"/>
<name>I7M1A1_TETTS</name>
<dbReference type="EMBL" id="GG662703">
    <property type="protein sequence ID" value="EAR95783.1"/>
    <property type="molecule type" value="Genomic_DNA"/>
</dbReference>
<dbReference type="Proteomes" id="UP000009168">
    <property type="component" value="Unassembled WGS sequence"/>
</dbReference>
<dbReference type="RefSeq" id="XP_001016028.1">
    <property type="nucleotide sequence ID" value="XM_001016028.2"/>
</dbReference>
<organism evidence="1 2">
    <name type="scientific">Tetrahymena thermophila (strain SB210)</name>
    <dbReference type="NCBI Taxonomy" id="312017"/>
    <lineage>
        <taxon>Eukaryota</taxon>
        <taxon>Sar</taxon>
        <taxon>Alveolata</taxon>
        <taxon>Ciliophora</taxon>
        <taxon>Intramacronucleata</taxon>
        <taxon>Oligohymenophorea</taxon>
        <taxon>Hymenostomatida</taxon>
        <taxon>Tetrahymenina</taxon>
        <taxon>Tetrahymenidae</taxon>
        <taxon>Tetrahymena</taxon>
    </lineage>
</organism>
<sequence length="165" mass="19123">MGCTNAKESNPQKKTQDVRRCLQEIEQIIKQVESLNCFYQQEQKIACNISPSIEKVEEFIKYAFQNYKSESIITQATMQQKITYDSYAYQLKSLQQNAMQVVGYGTKIYLQKQNIDKSPVFQAFGQKLMILQDFAFKVKIPQIQIQDLESKLQNLVKCLSLSQSI</sequence>
<keyword evidence="2" id="KW-1185">Reference proteome</keyword>
<reference evidence="2" key="1">
    <citation type="journal article" date="2006" name="PLoS Biol.">
        <title>Macronuclear genome sequence of the ciliate Tetrahymena thermophila, a model eukaryote.</title>
        <authorList>
            <person name="Eisen J.A."/>
            <person name="Coyne R.S."/>
            <person name="Wu M."/>
            <person name="Wu D."/>
            <person name="Thiagarajan M."/>
            <person name="Wortman J.R."/>
            <person name="Badger J.H."/>
            <person name="Ren Q."/>
            <person name="Amedeo P."/>
            <person name="Jones K.M."/>
            <person name="Tallon L.J."/>
            <person name="Delcher A.L."/>
            <person name="Salzberg S.L."/>
            <person name="Silva J.C."/>
            <person name="Haas B.J."/>
            <person name="Majoros W.H."/>
            <person name="Farzad M."/>
            <person name="Carlton J.M."/>
            <person name="Smith R.K. Jr."/>
            <person name="Garg J."/>
            <person name="Pearlman R.E."/>
            <person name="Karrer K.M."/>
            <person name="Sun L."/>
            <person name="Manning G."/>
            <person name="Elde N.C."/>
            <person name="Turkewitz A.P."/>
            <person name="Asai D.J."/>
            <person name="Wilkes D.E."/>
            <person name="Wang Y."/>
            <person name="Cai H."/>
            <person name="Collins K."/>
            <person name="Stewart B.A."/>
            <person name="Lee S.R."/>
            <person name="Wilamowska K."/>
            <person name="Weinberg Z."/>
            <person name="Ruzzo W.L."/>
            <person name="Wloga D."/>
            <person name="Gaertig J."/>
            <person name="Frankel J."/>
            <person name="Tsao C.-C."/>
            <person name="Gorovsky M.A."/>
            <person name="Keeling P.J."/>
            <person name="Waller R.F."/>
            <person name="Patron N.J."/>
            <person name="Cherry J.M."/>
            <person name="Stover N.A."/>
            <person name="Krieger C.J."/>
            <person name="del Toro C."/>
            <person name="Ryder H.F."/>
            <person name="Williamson S.C."/>
            <person name="Barbeau R.A."/>
            <person name="Hamilton E.P."/>
            <person name="Orias E."/>
        </authorList>
    </citation>
    <scope>NUCLEOTIDE SEQUENCE [LARGE SCALE GENOMIC DNA]</scope>
    <source>
        <strain evidence="2">SB210</strain>
    </source>
</reference>
<dbReference type="AlphaFoldDB" id="I7M1A1"/>
<gene>
    <name evidence="1" type="ORF">TTHERM_00275890</name>
</gene>
<dbReference type="HOGENOM" id="CLU_1614156_0_0_1"/>